<dbReference type="GO" id="GO:1990281">
    <property type="term" value="C:efflux pump complex"/>
    <property type="evidence" value="ECO:0007669"/>
    <property type="project" value="TreeGrafter"/>
</dbReference>
<comment type="subcellular location">
    <subcellularLocation>
        <location evidence="1">Cell envelope</location>
    </subcellularLocation>
</comment>
<evidence type="ECO:0000256" key="3">
    <source>
        <dbReference type="ARBA" id="ARBA00022448"/>
    </source>
</evidence>
<feature type="chain" id="PRO_5019161100" evidence="4">
    <location>
        <begin position="23"/>
        <end position="360"/>
    </location>
</feature>
<evidence type="ECO:0000259" key="6">
    <source>
        <dbReference type="Pfam" id="PF25917"/>
    </source>
</evidence>
<keyword evidence="3" id="KW-0813">Transport</keyword>
<dbReference type="Pfam" id="PF25967">
    <property type="entry name" value="RND-MFP_C"/>
    <property type="match status" value="1"/>
</dbReference>
<keyword evidence="4" id="KW-0732">Signal</keyword>
<evidence type="ECO:0000259" key="8">
    <source>
        <dbReference type="Pfam" id="PF25967"/>
    </source>
</evidence>
<dbReference type="RefSeq" id="WP_119874941.1">
    <property type="nucleotide sequence ID" value="NZ_QZDH01000076.1"/>
</dbReference>
<evidence type="ECO:0000256" key="4">
    <source>
        <dbReference type="SAM" id="SignalP"/>
    </source>
</evidence>
<dbReference type="Gene3D" id="2.40.420.20">
    <property type="match status" value="1"/>
</dbReference>
<feature type="domain" description="Multidrug resistance protein MdtA-like C-terminal permuted SH3" evidence="8">
    <location>
        <begin position="285"/>
        <end position="344"/>
    </location>
</feature>
<name>A0A419AQJ3_PECCA</name>
<dbReference type="InterPro" id="IPR006143">
    <property type="entry name" value="RND_pump_MFP"/>
</dbReference>
<feature type="domain" description="CusB-like beta-barrel" evidence="7">
    <location>
        <begin position="208"/>
        <end position="278"/>
    </location>
</feature>
<dbReference type="GO" id="GO:0015562">
    <property type="term" value="F:efflux transmembrane transporter activity"/>
    <property type="evidence" value="ECO:0007669"/>
    <property type="project" value="TreeGrafter"/>
</dbReference>
<organism evidence="9 10">
    <name type="scientific">Pectobacterium carotovorum</name>
    <name type="common">Erwinia carotovora</name>
    <dbReference type="NCBI Taxonomy" id="554"/>
    <lineage>
        <taxon>Bacteria</taxon>
        <taxon>Pseudomonadati</taxon>
        <taxon>Pseudomonadota</taxon>
        <taxon>Gammaproteobacteria</taxon>
        <taxon>Enterobacterales</taxon>
        <taxon>Pectobacteriaceae</taxon>
        <taxon>Pectobacterium</taxon>
    </lineage>
</organism>
<evidence type="ECO:0000259" key="5">
    <source>
        <dbReference type="Pfam" id="PF25876"/>
    </source>
</evidence>
<dbReference type="AlphaFoldDB" id="A0A419AQJ3"/>
<dbReference type="SUPFAM" id="SSF111369">
    <property type="entry name" value="HlyD-like secretion proteins"/>
    <property type="match status" value="1"/>
</dbReference>
<feature type="domain" description="Multidrug resistance protein MdtA-like barrel-sandwich hybrid" evidence="6">
    <location>
        <begin position="64"/>
        <end position="194"/>
    </location>
</feature>
<accession>A0A419AQJ3</accession>
<feature type="signal peptide" evidence="4">
    <location>
        <begin position="1"/>
        <end position="22"/>
    </location>
</feature>
<dbReference type="PROSITE" id="PS51257">
    <property type="entry name" value="PROKAR_LIPOPROTEIN"/>
    <property type="match status" value="1"/>
</dbReference>
<dbReference type="PANTHER" id="PTHR30469">
    <property type="entry name" value="MULTIDRUG RESISTANCE PROTEIN MDTA"/>
    <property type="match status" value="1"/>
</dbReference>
<comment type="caution">
    <text evidence="9">The sequence shown here is derived from an EMBL/GenBank/DDBJ whole genome shotgun (WGS) entry which is preliminary data.</text>
</comment>
<evidence type="ECO:0000256" key="1">
    <source>
        <dbReference type="ARBA" id="ARBA00004196"/>
    </source>
</evidence>
<dbReference type="Gene3D" id="2.40.30.170">
    <property type="match status" value="1"/>
</dbReference>
<dbReference type="EMBL" id="QZDH01000076">
    <property type="protein sequence ID" value="RJL46118.1"/>
    <property type="molecule type" value="Genomic_DNA"/>
</dbReference>
<comment type="similarity">
    <text evidence="2">Belongs to the membrane fusion protein (MFP) (TC 8.A.1) family.</text>
</comment>
<evidence type="ECO:0000313" key="10">
    <source>
        <dbReference type="Proteomes" id="UP000283655"/>
    </source>
</evidence>
<dbReference type="Pfam" id="PF25876">
    <property type="entry name" value="HH_MFP_RND"/>
    <property type="match status" value="1"/>
</dbReference>
<dbReference type="InterPro" id="IPR058792">
    <property type="entry name" value="Beta-barrel_RND_2"/>
</dbReference>
<gene>
    <name evidence="9" type="ORF">D5071_20885</name>
</gene>
<reference evidence="9 10" key="1">
    <citation type="submission" date="2018-09" db="EMBL/GenBank/DDBJ databases">
        <title>Phylogenetic diversity of Pectobacterium and Dickeya strains causing blackleg disease of potato in Morocco.</title>
        <authorList>
            <person name="Oulghazi S."/>
            <person name="Moumni M."/>
            <person name="Faure D."/>
        </authorList>
    </citation>
    <scope>NUCLEOTIDE SEQUENCE [LARGE SCALE GENOMIC DNA]</scope>
    <source>
        <strain evidence="9 10">S1.15.11.2D</strain>
    </source>
</reference>
<sequence length="360" mass="38282">MMVSRFAFCLLSALLLSGCDSADDLPAPPPVRPVKTLVVMPAMNREPVTLTGEVRPHEETALGFRLDGRILNRLVDVGASVKRGDVIATLDARDSENQLRSAQADLASAISAERLAKSNFSRMKALAPGGAIARVQLDEAQANWDAAASRRESAQATVKGAQERFGYTQLTAAQDGVITTVSANPGQVVSAGQEVVKLASLGGRDAVFDVPERLVNQSLASRVIRVSLLSEPNVQAEGRVRDISPQADPVTRTFRVRVTLTSPPAAMVLGASVNGAIQQSDTAVIELPASALTRQGDQPAVYVVNSATQTVRLQPVTVARYSDTAIFLSGGLEQGDRVVIAGVSKLRPDEKIRLDEEGRR</sequence>
<dbReference type="Pfam" id="PF25917">
    <property type="entry name" value="BSH_RND"/>
    <property type="match status" value="1"/>
</dbReference>
<dbReference type="InterPro" id="IPR058625">
    <property type="entry name" value="MdtA-like_BSH"/>
</dbReference>
<feature type="domain" description="Multidrug resistance protein MdtA-like alpha-helical hairpin" evidence="5">
    <location>
        <begin position="98"/>
        <end position="168"/>
    </location>
</feature>
<dbReference type="Proteomes" id="UP000283655">
    <property type="component" value="Unassembled WGS sequence"/>
</dbReference>
<dbReference type="Gene3D" id="2.40.50.100">
    <property type="match status" value="1"/>
</dbReference>
<dbReference type="InterPro" id="IPR058624">
    <property type="entry name" value="MdtA-like_HH"/>
</dbReference>
<evidence type="ECO:0000313" key="9">
    <source>
        <dbReference type="EMBL" id="RJL46118.1"/>
    </source>
</evidence>
<dbReference type="InterPro" id="IPR058627">
    <property type="entry name" value="MdtA-like_C"/>
</dbReference>
<proteinExistence type="inferred from homology"/>
<evidence type="ECO:0000256" key="2">
    <source>
        <dbReference type="ARBA" id="ARBA00009477"/>
    </source>
</evidence>
<dbReference type="PANTHER" id="PTHR30469:SF38">
    <property type="entry name" value="HLYD FAMILY SECRETION PROTEIN"/>
    <property type="match status" value="1"/>
</dbReference>
<dbReference type="Gene3D" id="1.10.287.470">
    <property type="entry name" value="Helix hairpin bin"/>
    <property type="match status" value="1"/>
</dbReference>
<dbReference type="NCBIfam" id="TIGR01730">
    <property type="entry name" value="RND_mfp"/>
    <property type="match status" value="1"/>
</dbReference>
<protein>
    <submittedName>
        <fullName evidence="9">Efflux RND transporter periplasmic adaptor subunit</fullName>
    </submittedName>
</protein>
<dbReference type="Pfam" id="PF25954">
    <property type="entry name" value="Beta-barrel_RND_2"/>
    <property type="match status" value="1"/>
</dbReference>
<evidence type="ECO:0000259" key="7">
    <source>
        <dbReference type="Pfam" id="PF25954"/>
    </source>
</evidence>